<protein>
    <submittedName>
        <fullName evidence="1">Uncharacterized protein</fullName>
    </submittedName>
</protein>
<dbReference type="EMBL" id="GBRH01266590">
    <property type="protein sequence ID" value="JAD31305.1"/>
    <property type="molecule type" value="Transcribed_RNA"/>
</dbReference>
<name>A0A0A8Z3H6_ARUDO</name>
<accession>A0A0A8Z3H6</accession>
<dbReference type="AlphaFoldDB" id="A0A0A8Z3H6"/>
<evidence type="ECO:0000313" key="1">
    <source>
        <dbReference type="EMBL" id="JAD31305.1"/>
    </source>
</evidence>
<proteinExistence type="predicted"/>
<organism evidence="1">
    <name type="scientific">Arundo donax</name>
    <name type="common">Giant reed</name>
    <name type="synonym">Donax arundinaceus</name>
    <dbReference type="NCBI Taxonomy" id="35708"/>
    <lineage>
        <taxon>Eukaryota</taxon>
        <taxon>Viridiplantae</taxon>
        <taxon>Streptophyta</taxon>
        <taxon>Embryophyta</taxon>
        <taxon>Tracheophyta</taxon>
        <taxon>Spermatophyta</taxon>
        <taxon>Magnoliopsida</taxon>
        <taxon>Liliopsida</taxon>
        <taxon>Poales</taxon>
        <taxon>Poaceae</taxon>
        <taxon>PACMAD clade</taxon>
        <taxon>Arundinoideae</taxon>
        <taxon>Arundineae</taxon>
        <taxon>Arundo</taxon>
    </lineage>
</organism>
<reference evidence="1" key="1">
    <citation type="submission" date="2014-09" db="EMBL/GenBank/DDBJ databases">
        <authorList>
            <person name="Magalhaes I.L.F."/>
            <person name="Oliveira U."/>
            <person name="Santos F.R."/>
            <person name="Vidigal T.H.D.A."/>
            <person name="Brescovit A.D."/>
            <person name="Santos A.J."/>
        </authorList>
    </citation>
    <scope>NUCLEOTIDE SEQUENCE</scope>
    <source>
        <tissue evidence="1">Shoot tissue taken approximately 20 cm above the soil surface</tissue>
    </source>
</reference>
<reference evidence="1" key="2">
    <citation type="journal article" date="2015" name="Data Brief">
        <title>Shoot transcriptome of the giant reed, Arundo donax.</title>
        <authorList>
            <person name="Barrero R.A."/>
            <person name="Guerrero F.D."/>
            <person name="Moolhuijzen P."/>
            <person name="Goolsby J.A."/>
            <person name="Tidwell J."/>
            <person name="Bellgard S.E."/>
            <person name="Bellgard M.I."/>
        </authorList>
    </citation>
    <scope>NUCLEOTIDE SEQUENCE</scope>
    <source>
        <tissue evidence="1">Shoot tissue taken approximately 20 cm above the soil surface</tissue>
    </source>
</reference>
<sequence length="20" mass="2452">MFNNDNYLTPARCAEFWLVF</sequence>